<feature type="transmembrane region" description="Helical" evidence="9">
    <location>
        <begin position="237"/>
        <end position="255"/>
    </location>
</feature>
<evidence type="ECO:0000256" key="8">
    <source>
        <dbReference type="PIRNR" id="PIRNR006351"/>
    </source>
</evidence>
<dbReference type="RefSeq" id="WP_307409923.1">
    <property type="nucleotide sequence ID" value="NZ_JAUSUR010000006.1"/>
</dbReference>
<feature type="transmembrane region" description="Helical" evidence="9">
    <location>
        <begin position="71"/>
        <end position="91"/>
    </location>
</feature>
<name>A0ABU0E6B8_9FIRM</name>
<dbReference type="InterPro" id="IPR003352">
    <property type="entry name" value="PTS_EIIC"/>
</dbReference>
<comment type="caution">
    <text evidence="11">The sequence shown here is derived from an EMBL/GenBank/DDBJ whole genome shotgun (WGS) entry which is preliminary data.</text>
</comment>
<accession>A0ABU0E6B8</accession>
<comment type="function">
    <text evidence="8">The phosphoenolpyruvate-dependent sugar phosphotransferase system (PTS), a major carbohydrate active -transport system, catalyzes the phosphorylation of incoming sugar substrates concomitant with their translocation across the cell membrane.</text>
</comment>
<dbReference type="PANTHER" id="PTHR33989:SF4">
    <property type="entry name" value="PTS SYSTEM N,N'-DIACETYLCHITOBIOSE-SPECIFIC EIIC COMPONENT"/>
    <property type="match status" value="1"/>
</dbReference>
<dbReference type="InterPro" id="IPR051088">
    <property type="entry name" value="PTS_Sugar-EIIC/EIIB"/>
</dbReference>
<keyword evidence="7 8" id="KW-0472">Membrane</keyword>
<feature type="domain" description="PTS EIIC type-3" evidence="10">
    <location>
        <begin position="8"/>
        <end position="395"/>
    </location>
</feature>
<keyword evidence="4 8" id="KW-0762">Sugar transport</keyword>
<keyword evidence="5 9" id="KW-0812">Transmembrane</keyword>
<dbReference type="InterPro" id="IPR004796">
    <property type="entry name" value="PTS_IIC_cello"/>
</dbReference>
<dbReference type="PIRSF" id="PIRSF006351">
    <property type="entry name" value="PTS_EIIC-Cellobiose"/>
    <property type="match status" value="1"/>
</dbReference>
<evidence type="ECO:0000313" key="12">
    <source>
        <dbReference type="Proteomes" id="UP001230220"/>
    </source>
</evidence>
<feature type="transmembrane region" description="Helical" evidence="9">
    <location>
        <begin position="377"/>
        <end position="395"/>
    </location>
</feature>
<feature type="transmembrane region" description="Helical" evidence="9">
    <location>
        <begin position="127"/>
        <end position="148"/>
    </location>
</feature>
<keyword evidence="2 8" id="KW-0813">Transport</keyword>
<dbReference type="NCBIfam" id="TIGR00410">
    <property type="entry name" value="lacE"/>
    <property type="match status" value="1"/>
</dbReference>
<organism evidence="11 12">
    <name type="scientific">Breznakia pachnodae</name>
    <dbReference type="NCBI Taxonomy" id="265178"/>
    <lineage>
        <taxon>Bacteria</taxon>
        <taxon>Bacillati</taxon>
        <taxon>Bacillota</taxon>
        <taxon>Erysipelotrichia</taxon>
        <taxon>Erysipelotrichales</taxon>
        <taxon>Erysipelotrichaceae</taxon>
        <taxon>Breznakia</taxon>
    </lineage>
</organism>
<dbReference type="Pfam" id="PF02378">
    <property type="entry name" value="PTS_EIIC"/>
    <property type="match status" value="1"/>
</dbReference>
<comment type="subcellular location">
    <subcellularLocation>
        <location evidence="1">Cell membrane</location>
        <topology evidence="1">Multi-pass membrane protein</topology>
    </subcellularLocation>
</comment>
<proteinExistence type="predicted"/>
<evidence type="ECO:0000256" key="9">
    <source>
        <dbReference type="SAM" id="Phobius"/>
    </source>
</evidence>
<feature type="transmembrane region" description="Helical" evidence="9">
    <location>
        <begin position="32"/>
        <end position="51"/>
    </location>
</feature>
<evidence type="ECO:0000259" key="10">
    <source>
        <dbReference type="PROSITE" id="PS51105"/>
    </source>
</evidence>
<keyword evidence="6 9" id="KW-1133">Transmembrane helix</keyword>
<evidence type="ECO:0000256" key="6">
    <source>
        <dbReference type="ARBA" id="ARBA00022989"/>
    </source>
</evidence>
<evidence type="ECO:0000256" key="4">
    <source>
        <dbReference type="ARBA" id="ARBA00022597"/>
    </source>
</evidence>
<feature type="transmembrane region" description="Helical" evidence="9">
    <location>
        <begin position="210"/>
        <end position="230"/>
    </location>
</feature>
<evidence type="ECO:0000256" key="7">
    <source>
        <dbReference type="ARBA" id="ARBA00023136"/>
    </source>
</evidence>
<protein>
    <recommendedName>
        <fullName evidence="8">Permease IIC component</fullName>
    </recommendedName>
</protein>
<sequence>MNKFIDWFQKKWIPVLSKIGENRIMIALRNGISIVIPITIIGSIFNIIAYFPVDGWTELLGPFQQVLEIPATASMGIMALIATVGVAYNLAKEYEVEPLTSSIVALTAFVVTQTNNEYIISTDNFGVNGLFLGMIVAIISVNVIRLFVKREMVVKLPDSVPPMVYSSFEMLIPAVVNVLIAWIFAGVLGIDLIEVIGVVLSPLVQGVSSLPGLLVLFFFTCLLWCCGINGDSVFEGISYPIFMAALAENAAAFAAGDIAPNISAYGIHYFGMWLGGTGGTLGLVILMMRSKAKLYNQLGKLTIGPGIFCINEPVTYGFPIVFNPIMMIPYILTPIVTITITYLLMQFNIIGRVVAMIPWTTPPVLSGYLATGGDIRAAIWQIVCILISIAIYYPFFKVCERQELMVEAGGKKEEIDGVETNGA</sequence>
<feature type="transmembrane region" description="Helical" evidence="9">
    <location>
        <begin position="168"/>
        <end position="190"/>
    </location>
</feature>
<feature type="transmembrane region" description="Helical" evidence="9">
    <location>
        <begin position="330"/>
        <end position="357"/>
    </location>
</feature>
<reference evidence="11 12" key="1">
    <citation type="submission" date="2023-07" db="EMBL/GenBank/DDBJ databases">
        <title>Genomic Encyclopedia of Type Strains, Phase IV (KMG-IV): sequencing the most valuable type-strain genomes for metagenomic binning, comparative biology and taxonomic classification.</title>
        <authorList>
            <person name="Goeker M."/>
        </authorList>
    </citation>
    <scope>NUCLEOTIDE SEQUENCE [LARGE SCALE GENOMIC DNA]</scope>
    <source>
        <strain evidence="11 12">DSM 16784</strain>
    </source>
</reference>
<evidence type="ECO:0000256" key="5">
    <source>
        <dbReference type="ARBA" id="ARBA00022692"/>
    </source>
</evidence>
<evidence type="ECO:0000256" key="3">
    <source>
        <dbReference type="ARBA" id="ARBA00022475"/>
    </source>
</evidence>
<keyword evidence="12" id="KW-1185">Reference proteome</keyword>
<dbReference type="PANTHER" id="PTHR33989">
    <property type="match status" value="1"/>
</dbReference>
<evidence type="ECO:0000256" key="1">
    <source>
        <dbReference type="ARBA" id="ARBA00004651"/>
    </source>
</evidence>
<feature type="transmembrane region" description="Helical" evidence="9">
    <location>
        <begin position="267"/>
        <end position="288"/>
    </location>
</feature>
<evidence type="ECO:0000313" key="11">
    <source>
        <dbReference type="EMBL" id="MDQ0362366.1"/>
    </source>
</evidence>
<dbReference type="InterPro" id="IPR004501">
    <property type="entry name" value="PTS_EIIC_3"/>
</dbReference>
<gene>
    <name evidence="11" type="ORF">J2S15_003120</name>
</gene>
<dbReference type="Proteomes" id="UP001230220">
    <property type="component" value="Unassembled WGS sequence"/>
</dbReference>
<keyword evidence="3 8" id="KW-1003">Cell membrane</keyword>
<dbReference type="EMBL" id="JAUSUR010000006">
    <property type="protein sequence ID" value="MDQ0362366.1"/>
    <property type="molecule type" value="Genomic_DNA"/>
</dbReference>
<evidence type="ECO:0000256" key="2">
    <source>
        <dbReference type="ARBA" id="ARBA00022448"/>
    </source>
</evidence>
<feature type="transmembrane region" description="Helical" evidence="9">
    <location>
        <begin position="103"/>
        <end position="121"/>
    </location>
</feature>
<dbReference type="PROSITE" id="PS51105">
    <property type="entry name" value="PTS_EIIC_TYPE_3"/>
    <property type="match status" value="1"/>
</dbReference>